<evidence type="ECO:0000256" key="5">
    <source>
        <dbReference type="ARBA" id="ARBA00022448"/>
    </source>
</evidence>
<dbReference type="SUPFAM" id="SSF81296">
    <property type="entry name" value="E set domains"/>
    <property type="match status" value="1"/>
</dbReference>
<evidence type="ECO:0000256" key="1">
    <source>
        <dbReference type="ARBA" id="ARBA00002053"/>
    </source>
</evidence>
<sequence>MKLLSSAATLLVCFAPLTVSGRSIALFGSSQAPIQVDTSKSVPGDNPLEFCNDPSGDLIEIESVDLAPNPPLPGKTLTIKAKGNIHKKIEQGAYVLLQVKYGLITLIKQQADLCEQIVNVDLKCPLEEGEMSLVKQVELPSHIPPGKYSVHADVFTKDEERITCLDATNIEFKLGN</sequence>
<evidence type="ECO:0000256" key="4">
    <source>
        <dbReference type="ARBA" id="ARBA00016056"/>
    </source>
</evidence>
<evidence type="ECO:0000256" key="6">
    <source>
        <dbReference type="ARBA" id="ARBA00022729"/>
    </source>
</evidence>
<dbReference type="RefSeq" id="XP_024703256.1">
    <property type="nucleotide sequence ID" value="XM_024850915.1"/>
</dbReference>
<evidence type="ECO:0000256" key="2">
    <source>
        <dbReference type="ARBA" id="ARBA00006370"/>
    </source>
</evidence>
<comment type="function">
    <text evidence="1">Catalyzes the intermembrane transfer of phosphatidylglycerol and phosphatidylinositol.</text>
</comment>
<dbReference type="PANTHER" id="PTHR11306">
    <property type="entry name" value="NIEMANN PICK TYPE C2 PROTEIN NPC2-RELATED"/>
    <property type="match status" value="1"/>
</dbReference>
<dbReference type="InterPro" id="IPR014756">
    <property type="entry name" value="Ig_E-set"/>
</dbReference>
<comment type="similarity">
    <text evidence="2">Belongs to the NPC2 family.</text>
</comment>
<dbReference type="AlphaFoldDB" id="A0A2I2G503"/>
<reference evidence="10 11" key="1">
    <citation type="submission" date="2016-12" db="EMBL/GenBank/DDBJ databases">
        <title>The genomes of Aspergillus section Nigri reveals drivers in fungal speciation.</title>
        <authorList>
            <consortium name="DOE Joint Genome Institute"/>
            <person name="Vesth T.C."/>
            <person name="Nybo J."/>
            <person name="Theobald S."/>
            <person name="Brandl J."/>
            <person name="Frisvad J.C."/>
            <person name="Nielsen K.F."/>
            <person name="Lyhne E.K."/>
            <person name="Kogle M.E."/>
            <person name="Kuo A."/>
            <person name="Riley R."/>
            <person name="Clum A."/>
            <person name="Nolan M."/>
            <person name="Lipzen A."/>
            <person name="Salamov A."/>
            <person name="Henrissat B."/>
            <person name="Wiebenga A."/>
            <person name="De Vries R.P."/>
            <person name="Grigoriev I.V."/>
            <person name="Mortensen U.H."/>
            <person name="Andersen M.R."/>
            <person name="Baker S.E."/>
        </authorList>
    </citation>
    <scope>NUCLEOTIDE SEQUENCE [LARGE SCALE GENOMIC DNA]</scope>
    <source>
        <strain evidence="10 11">IBT 23096</strain>
    </source>
</reference>
<comment type="subunit">
    <text evidence="3">Monomer.</text>
</comment>
<dbReference type="Proteomes" id="UP000234275">
    <property type="component" value="Unassembled WGS sequence"/>
</dbReference>
<evidence type="ECO:0000259" key="9">
    <source>
        <dbReference type="SMART" id="SM00737"/>
    </source>
</evidence>
<dbReference type="GO" id="GO:0032366">
    <property type="term" value="P:intracellular sterol transport"/>
    <property type="evidence" value="ECO:0007669"/>
    <property type="project" value="InterPro"/>
</dbReference>
<accession>A0A2I2G503</accession>
<evidence type="ECO:0000256" key="7">
    <source>
        <dbReference type="ARBA" id="ARBA00023055"/>
    </source>
</evidence>
<feature type="chain" id="PRO_5014126857" description="Phosphatidylglycerol/phosphatidylinositol transfer protein" evidence="8">
    <location>
        <begin position="21"/>
        <end position="176"/>
    </location>
</feature>
<dbReference type="FunFam" id="2.60.40.770:FF:000004">
    <property type="entry name" value="Phosphatidylglycerol/phosphatidylinositol transfer protein"/>
    <property type="match status" value="1"/>
</dbReference>
<keyword evidence="11" id="KW-1185">Reference proteome</keyword>
<dbReference type="EMBL" id="MSFO01000005">
    <property type="protein sequence ID" value="PLB47954.1"/>
    <property type="molecule type" value="Genomic_DNA"/>
</dbReference>
<dbReference type="GeneID" id="36558614"/>
<keyword evidence="5" id="KW-0813">Transport</keyword>
<evidence type="ECO:0000256" key="3">
    <source>
        <dbReference type="ARBA" id="ARBA00011245"/>
    </source>
</evidence>
<keyword evidence="7" id="KW-0445">Lipid transport</keyword>
<evidence type="ECO:0000256" key="8">
    <source>
        <dbReference type="SAM" id="SignalP"/>
    </source>
</evidence>
<proteinExistence type="inferred from homology"/>
<evidence type="ECO:0000313" key="10">
    <source>
        <dbReference type="EMBL" id="PLB47954.1"/>
    </source>
</evidence>
<dbReference type="OrthoDB" id="6409159at2759"/>
<name>A0A2I2G503_9EURO</name>
<feature type="signal peptide" evidence="8">
    <location>
        <begin position="1"/>
        <end position="20"/>
    </location>
</feature>
<dbReference type="Gene3D" id="2.60.40.770">
    <property type="match status" value="1"/>
</dbReference>
<evidence type="ECO:0000313" key="11">
    <source>
        <dbReference type="Proteomes" id="UP000234275"/>
    </source>
</evidence>
<feature type="domain" description="MD-2-related lipid-recognition" evidence="9">
    <location>
        <begin position="48"/>
        <end position="169"/>
    </location>
</feature>
<dbReference type="Pfam" id="PF02221">
    <property type="entry name" value="E1_DerP2_DerF2"/>
    <property type="match status" value="1"/>
</dbReference>
<dbReference type="InterPro" id="IPR003172">
    <property type="entry name" value="ML_dom"/>
</dbReference>
<dbReference type="InterPro" id="IPR039670">
    <property type="entry name" value="NPC2-like"/>
</dbReference>
<dbReference type="GO" id="GO:0032934">
    <property type="term" value="F:sterol binding"/>
    <property type="evidence" value="ECO:0007669"/>
    <property type="project" value="InterPro"/>
</dbReference>
<comment type="caution">
    <text evidence="10">The sequence shown here is derived from an EMBL/GenBank/DDBJ whole genome shotgun (WGS) entry which is preliminary data.</text>
</comment>
<dbReference type="STRING" id="1392250.A0A2I2G503"/>
<gene>
    <name evidence="10" type="ORF">P170DRAFT_447781</name>
</gene>
<protein>
    <recommendedName>
        <fullName evidence="4">Phosphatidylglycerol/phosphatidylinositol transfer protein</fullName>
    </recommendedName>
</protein>
<dbReference type="VEuPathDB" id="FungiDB:P170DRAFT_447781"/>
<organism evidence="10 11">
    <name type="scientific">Aspergillus steynii IBT 23096</name>
    <dbReference type="NCBI Taxonomy" id="1392250"/>
    <lineage>
        <taxon>Eukaryota</taxon>
        <taxon>Fungi</taxon>
        <taxon>Dikarya</taxon>
        <taxon>Ascomycota</taxon>
        <taxon>Pezizomycotina</taxon>
        <taxon>Eurotiomycetes</taxon>
        <taxon>Eurotiomycetidae</taxon>
        <taxon>Eurotiales</taxon>
        <taxon>Aspergillaceae</taxon>
        <taxon>Aspergillus</taxon>
        <taxon>Aspergillus subgen. Circumdati</taxon>
    </lineage>
</organism>
<keyword evidence="6 8" id="KW-0732">Signal</keyword>
<dbReference type="SMART" id="SM00737">
    <property type="entry name" value="ML"/>
    <property type="match status" value="1"/>
</dbReference>
<dbReference type="PANTHER" id="PTHR11306:SF0">
    <property type="entry name" value="PHOSPHATIDYLGLYCEROL_PHOSPHATIDYLINOSITOL TRANSFER PROTEIN"/>
    <property type="match status" value="1"/>
</dbReference>
<dbReference type="CDD" id="cd00917">
    <property type="entry name" value="PG-PI_TP"/>
    <property type="match status" value="1"/>
</dbReference>
<dbReference type="InterPro" id="IPR033917">
    <property type="entry name" value="ML_PG-PI_TP"/>
</dbReference>